<dbReference type="EMBL" id="CACSHJ010000088">
    <property type="protein sequence ID" value="CAA0372377.1"/>
    <property type="molecule type" value="Genomic_DNA"/>
</dbReference>
<feature type="region of interest" description="Disordered" evidence="3">
    <location>
        <begin position="1"/>
        <end position="33"/>
    </location>
</feature>
<proteinExistence type="predicted"/>
<evidence type="ECO:0000256" key="1">
    <source>
        <dbReference type="ARBA" id="ARBA00004370"/>
    </source>
</evidence>
<evidence type="ECO:0000313" key="5">
    <source>
        <dbReference type="EMBL" id="CAA0372377.1"/>
    </source>
</evidence>
<feature type="transmembrane region" description="Helical" evidence="4">
    <location>
        <begin position="57"/>
        <end position="81"/>
    </location>
</feature>
<organism evidence="5 6">
    <name type="scientific">Arabidopsis thaliana</name>
    <name type="common">Mouse-ear cress</name>
    <dbReference type="NCBI Taxonomy" id="3702"/>
    <lineage>
        <taxon>Eukaryota</taxon>
        <taxon>Viridiplantae</taxon>
        <taxon>Streptophyta</taxon>
        <taxon>Embryophyta</taxon>
        <taxon>Tracheophyta</taxon>
        <taxon>Spermatophyta</taxon>
        <taxon>Magnoliopsida</taxon>
        <taxon>eudicotyledons</taxon>
        <taxon>Gunneridae</taxon>
        <taxon>Pentapetalae</taxon>
        <taxon>rosids</taxon>
        <taxon>malvids</taxon>
        <taxon>Brassicales</taxon>
        <taxon>Brassicaceae</taxon>
        <taxon>Camelineae</taxon>
        <taxon>Arabidopsis</taxon>
    </lineage>
</organism>
<dbReference type="ExpressionAtlas" id="A0A5S9X1T2">
    <property type="expression patterns" value="baseline and differential"/>
</dbReference>
<evidence type="ECO:0000256" key="2">
    <source>
        <dbReference type="ARBA" id="ARBA00023136"/>
    </source>
</evidence>
<sequence length="231" mass="26179">MQKKDEATMKKNEPTTKKEDPTKKKTEVKEEGAAASKHNRVIYSDKSRCLSKNGKTIIYFGVPAALFLLIICVFAFSYIAIQPRVPRFMLEDLYVDPLSNISVIVKLSSTNPSSESSVYYRKISLHVLVGEKFETESVFLQSRRQEPRTVRLWTAVIANNNDNGKPTGAFLVRHGMYYGHVIADIVFQWKSGIFSFKEFGLHVRCPVLLRLEDLSSATIRAGSTCSQHFHL</sequence>
<name>A0A5S9X1T2_ARATH</name>
<comment type="subcellular location">
    <subcellularLocation>
        <location evidence="1">Membrane</location>
    </subcellularLocation>
</comment>
<evidence type="ECO:0000256" key="4">
    <source>
        <dbReference type="SAM" id="Phobius"/>
    </source>
</evidence>
<keyword evidence="4" id="KW-1133">Transmembrane helix</keyword>
<dbReference type="Proteomes" id="UP000434276">
    <property type="component" value="Unassembled WGS sequence"/>
</dbReference>
<gene>
    <name evidence="5" type="ORF">C24_LOCUS8973</name>
</gene>
<evidence type="ECO:0000313" key="6">
    <source>
        <dbReference type="Proteomes" id="UP000434276"/>
    </source>
</evidence>
<dbReference type="PANTHER" id="PTHR31415:SF71">
    <property type="entry name" value="TRANSMEMBRANE PROTEIN"/>
    <property type="match status" value="1"/>
</dbReference>
<dbReference type="InterPro" id="IPR044839">
    <property type="entry name" value="NDR1-like"/>
</dbReference>
<evidence type="ECO:0008006" key="7">
    <source>
        <dbReference type="Google" id="ProtNLM"/>
    </source>
</evidence>
<feature type="compositionally biased region" description="Basic and acidic residues" evidence="3">
    <location>
        <begin position="1"/>
        <end position="32"/>
    </location>
</feature>
<dbReference type="GO" id="GO:0098542">
    <property type="term" value="P:defense response to other organism"/>
    <property type="evidence" value="ECO:0007669"/>
    <property type="project" value="InterPro"/>
</dbReference>
<dbReference type="OrthoDB" id="1071197at2759"/>
<reference evidence="5 6" key="1">
    <citation type="submission" date="2019-12" db="EMBL/GenBank/DDBJ databases">
        <authorList>
            <person name="Jiao W.-B."/>
            <person name="Schneeberger K."/>
        </authorList>
    </citation>
    <scope>NUCLEOTIDE SEQUENCE [LARGE SCALE GENOMIC DNA]</scope>
    <source>
        <strain evidence="6">cv. C24</strain>
    </source>
</reference>
<keyword evidence="2 4" id="KW-0472">Membrane</keyword>
<accession>A0A5S9X1T2</accession>
<evidence type="ECO:0000256" key="3">
    <source>
        <dbReference type="SAM" id="MobiDB-lite"/>
    </source>
</evidence>
<dbReference type="GO" id="GO:0016020">
    <property type="term" value="C:membrane"/>
    <property type="evidence" value="ECO:0007669"/>
    <property type="project" value="UniProtKB-SubCell"/>
</dbReference>
<protein>
    <recommendedName>
        <fullName evidence="7">Late embryogenesis abundant protein LEA-2 subgroup domain-containing protein</fullName>
    </recommendedName>
</protein>
<dbReference type="PANTHER" id="PTHR31415">
    <property type="entry name" value="OS05G0367900 PROTEIN"/>
    <property type="match status" value="1"/>
</dbReference>
<dbReference type="AlphaFoldDB" id="A0A5S9X1T2"/>
<keyword evidence="4" id="KW-0812">Transmembrane</keyword>